<evidence type="ECO:0000256" key="5">
    <source>
        <dbReference type="ARBA" id="ARBA00023136"/>
    </source>
</evidence>
<feature type="transmembrane region" description="Helical" evidence="6">
    <location>
        <begin position="371"/>
        <end position="390"/>
    </location>
</feature>
<dbReference type="PANTHER" id="PTHR30250:SF31">
    <property type="entry name" value="INNER MEMBRANE PROTEIN YGHQ"/>
    <property type="match status" value="1"/>
</dbReference>
<gene>
    <name evidence="7" type="ORF">BZG01_09100</name>
</gene>
<proteinExistence type="predicted"/>
<dbReference type="InterPro" id="IPR050833">
    <property type="entry name" value="Poly_Biosynth_Transport"/>
</dbReference>
<evidence type="ECO:0000256" key="4">
    <source>
        <dbReference type="ARBA" id="ARBA00022989"/>
    </source>
</evidence>
<keyword evidence="5 6" id="KW-0472">Membrane</keyword>
<organism evidence="7 8">
    <name type="scientific">Labilibaculum manganireducens</name>
    <dbReference type="NCBI Taxonomy" id="1940525"/>
    <lineage>
        <taxon>Bacteria</taxon>
        <taxon>Pseudomonadati</taxon>
        <taxon>Bacteroidota</taxon>
        <taxon>Bacteroidia</taxon>
        <taxon>Marinilabiliales</taxon>
        <taxon>Marinifilaceae</taxon>
        <taxon>Labilibaculum</taxon>
    </lineage>
</organism>
<feature type="transmembrane region" description="Helical" evidence="6">
    <location>
        <begin position="338"/>
        <end position="359"/>
    </location>
</feature>
<evidence type="ECO:0000256" key="1">
    <source>
        <dbReference type="ARBA" id="ARBA00004651"/>
    </source>
</evidence>
<evidence type="ECO:0000313" key="8">
    <source>
        <dbReference type="Proteomes" id="UP000233618"/>
    </source>
</evidence>
<dbReference type="Pfam" id="PF01943">
    <property type="entry name" value="Polysacc_synt"/>
    <property type="match status" value="1"/>
</dbReference>
<reference evidence="7 8" key="1">
    <citation type="journal article" date="2017" name="Front. Microbiol.">
        <title>Labilibaculum manganireducens gen. nov., sp. nov. and Labilibaculum filiforme sp. nov., Novel Bacteroidetes Isolated from Subsurface Sediments of the Baltic Sea.</title>
        <authorList>
            <person name="Vandieken V."/>
            <person name="Marshall I.P."/>
            <person name="Niemann H."/>
            <person name="Engelen B."/>
            <person name="Cypionka H."/>
        </authorList>
    </citation>
    <scope>NUCLEOTIDE SEQUENCE [LARGE SCALE GENOMIC DNA]</scope>
    <source>
        <strain evidence="7 8">59.10-2M</strain>
    </source>
</reference>
<accession>A0A2N3I9K7</accession>
<sequence>MYTRILKGGAILLSSNIVASFFGFLVLAVVAKNLSIDEFGVIGIIQSYTLTVAALLNFQTWQTIIKYYPRIKDDKDLIQSLLKFSFRLDLITAIIAFVFGIIFLEIIYRTINLPEMYKYCAQIHLLSILTKLNGTATGYLRVHDKYNLFFKSQFVAGFVKLILVLIVFWLDLGFVYIIIAFAFGEIVYDFTLNLFFYKVLKSDSLTGFLRKSTKLIKNKYKDIFEFSFYSNLISSFDTIIFQADMMIVSGFFGVSYAGCFKMIKVITGLINRMAGPVSITISPIISELIAENNFKELRSKLLKSFLFLTLFFSAGYIIFIALDEFMVRIVFSEEYLKYIYYLDFAIFNLFVGLIFMGIHPAANFLGYHRQILYIIIVLSLIYLLLIFLFYESAGFEIIFIAQLVQISLVVILKLYLTNKKLNLIAFQKPSVMHF</sequence>
<comment type="caution">
    <text evidence="7">The sequence shown here is derived from an EMBL/GenBank/DDBJ whole genome shotgun (WGS) entry which is preliminary data.</text>
</comment>
<feature type="transmembrane region" description="Helical" evidence="6">
    <location>
        <begin position="43"/>
        <end position="65"/>
    </location>
</feature>
<dbReference type="Proteomes" id="UP000233618">
    <property type="component" value="Unassembled WGS sequence"/>
</dbReference>
<dbReference type="RefSeq" id="WP_101309522.1">
    <property type="nucleotide sequence ID" value="NZ_MVDE01000011.1"/>
</dbReference>
<keyword evidence="4 6" id="KW-1133">Transmembrane helix</keyword>
<feature type="transmembrane region" description="Helical" evidence="6">
    <location>
        <begin position="154"/>
        <end position="183"/>
    </location>
</feature>
<evidence type="ECO:0000256" key="2">
    <source>
        <dbReference type="ARBA" id="ARBA00022475"/>
    </source>
</evidence>
<feature type="transmembrane region" description="Helical" evidence="6">
    <location>
        <begin position="239"/>
        <end position="263"/>
    </location>
</feature>
<dbReference type="AlphaFoldDB" id="A0A2N3I9K7"/>
<dbReference type="PANTHER" id="PTHR30250">
    <property type="entry name" value="PST FAMILY PREDICTED COLANIC ACID TRANSPORTER"/>
    <property type="match status" value="1"/>
</dbReference>
<evidence type="ECO:0008006" key="9">
    <source>
        <dbReference type="Google" id="ProtNLM"/>
    </source>
</evidence>
<keyword evidence="3 6" id="KW-0812">Transmembrane</keyword>
<feature type="transmembrane region" description="Helical" evidence="6">
    <location>
        <begin position="305"/>
        <end position="326"/>
    </location>
</feature>
<protein>
    <recommendedName>
        <fullName evidence="9">Polysaccharide biosynthesis protein C-terminal domain-containing protein</fullName>
    </recommendedName>
</protein>
<name>A0A2N3I9K7_9BACT</name>
<dbReference type="EMBL" id="MVDE01000011">
    <property type="protein sequence ID" value="PKQ66948.1"/>
    <property type="molecule type" value="Genomic_DNA"/>
</dbReference>
<feature type="transmembrane region" description="Helical" evidence="6">
    <location>
        <begin position="396"/>
        <end position="416"/>
    </location>
</feature>
<evidence type="ECO:0000256" key="3">
    <source>
        <dbReference type="ARBA" id="ARBA00022692"/>
    </source>
</evidence>
<evidence type="ECO:0000256" key="6">
    <source>
        <dbReference type="SAM" id="Phobius"/>
    </source>
</evidence>
<evidence type="ECO:0000313" key="7">
    <source>
        <dbReference type="EMBL" id="PKQ66948.1"/>
    </source>
</evidence>
<keyword evidence="8" id="KW-1185">Reference proteome</keyword>
<feature type="transmembrane region" description="Helical" evidence="6">
    <location>
        <begin position="12"/>
        <end position="31"/>
    </location>
</feature>
<dbReference type="GO" id="GO:0005886">
    <property type="term" value="C:plasma membrane"/>
    <property type="evidence" value="ECO:0007669"/>
    <property type="project" value="UniProtKB-SubCell"/>
</dbReference>
<feature type="transmembrane region" description="Helical" evidence="6">
    <location>
        <begin position="86"/>
        <end position="111"/>
    </location>
</feature>
<keyword evidence="2" id="KW-1003">Cell membrane</keyword>
<comment type="subcellular location">
    <subcellularLocation>
        <location evidence="1">Cell membrane</location>
        <topology evidence="1">Multi-pass membrane protein</topology>
    </subcellularLocation>
</comment>
<dbReference type="InterPro" id="IPR002797">
    <property type="entry name" value="Polysacc_synth"/>
</dbReference>